<reference evidence="4" key="1">
    <citation type="submission" date="2023-03" db="EMBL/GenBank/DDBJ databases">
        <title>Massive genome expansion in bonnet fungi (Mycena s.s.) driven by repeated elements and novel gene families across ecological guilds.</title>
        <authorList>
            <consortium name="Lawrence Berkeley National Laboratory"/>
            <person name="Harder C.B."/>
            <person name="Miyauchi S."/>
            <person name="Viragh M."/>
            <person name="Kuo A."/>
            <person name="Thoen E."/>
            <person name="Andreopoulos B."/>
            <person name="Lu D."/>
            <person name="Skrede I."/>
            <person name="Drula E."/>
            <person name="Henrissat B."/>
            <person name="Morin E."/>
            <person name="Kohler A."/>
            <person name="Barry K."/>
            <person name="LaButti K."/>
            <person name="Morin E."/>
            <person name="Salamov A."/>
            <person name="Lipzen A."/>
            <person name="Mereny Z."/>
            <person name="Hegedus B."/>
            <person name="Baldrian P."/>
            <person name="Stursova M."/>
            <person name="Weitz H."/>
            <person name="Taylor A."/>
            <person name="Grigoriev I.V."/>
            <person name="Nagy L.G."/>
            <person name="Martin F."/>
            <person name="Kauserud H."/>
        </authorList>
    </citation>
    <scope>NUCLEOTIDE SEQUENCE</scope>
    <source>
        <strain evidence="4">CBHHK173m</strain>
    </source>
</reference>
<comment type="caution">
    <text evidence="4">The sequence shown here is derived from an EMBL/GenBank/DDBJ whole genome shotgun (WGS) entry which is preliminary data.</text>
</comment>
<keyword evidence="2" id="KW-0456">Lyase</keyword>
<dbReference type="AlphaFoldDB" id="A0AAD6UFG5"/>
<keyword evidence="1" id="KW-0210">Decarboxylase</keyword>
<dbReference type="GO" id="GO:0004609">
    <property type="term" value="F:phosphatidylserine decarboxylase activity"/>
    <property type="evidence" value="ECO:0007669"/>
    <property type="project" value="InterPro"/>
</dbReference>
<organism evidence="4 5">
    <name type="scientific">Mycena belliarum</name>
    <dbReference type="NCBI Taxonomy" id="1033014"/>
    <lineage>
        <taxon>Eukaryota</taxon>
        <taxon>Fungi</taxon>
        <taxon>Dikarya</taxon>
        <taxon>Basidiomycota</taxon>
        <taxon>Agaricomycotina</taxon>
        <taxon>Agaricomycetes</taxon>
        <taxon>Agaricomycetidae</taxon>
        <taxon>Agaricales</taxon>
        <taxon>Marasmiineae</taxon>
        <taxon>Mycenaceae</taxon>
        <taxon>Mycena</taxon>
    </lineage>
</organism>
<evidence type="ECO:0000313" key="5">
    <source>
        <dbReference type="Proteomes" id="UP001222325"/>
    </source>
</evidence>
<dbReference type="InterPro" id="IPR022237">
    <property type="entry name" value="PsiD-like"/>
</dbReference>
<evidence type="ECO:0000256" key="1">
    <source>
        <dbReference type="ARBA" id="ARBA00022793"/>
    </source>
</evidence>
<dbReference type="EMBL" id="JARJCN010000008">
    <property type="protein sequence ID" value="KAJ7098609.1"/>
    <property type="molecule type" value="Genomic_DNA"/>
</dbReference>
<feature type="domain" description="L-tryptophan decarboxylase PsiD-like" evidence="3">
    <location>
        <begin position="48"/>
        <end position="170"/>
    </location>
</feature>
<evidence type="ECO:0000259" key="3">
    <source>
        <dbReference type="Pfam" id="PF12588"/>
    </source>
</evidence>
<keyword evidence="5" id="KW-1185">Reference proteome</keyword>
<evidence type="ECO:0000256" key="2">
    <source>
        <dbReference type="ARBA" id="ARBA00023239"/>
    </source>
</evidence>
<dbReference type="Pfam" id="PF12588">
    <property type="entry name" value="PSDC"/>
    <property type="match status" value="1"/>
</dbReference>
<proteinExistence type="predicted"/>
<sequence>MDHSHKLVEHFRNAGWLPVSDEAHDEWIGGMAREVVHPEHRATFPVLPEIKEFKRFIESTPEVYMGFHRMFNEKESFLSKHVPHYDRVLEILNKILQEPPAYGGIGAPVYMLLAHAMNNQGGFSTFALKDLNTHFKRMFDKWAIFFSSPDSCSVLHTGEGGWFSKPALAALAENYGELSFEETFVCDPSAKYYGFASWDDFFRRCLRPNVRPIEHADNPNTIGAACESQLYKIAKGVQEMDTFWLKGEPYSLRHMLNNDEFVPQFLGGTVFQGFLQVHGYHRWHAPVAGTIKKIEVVPGAYFCQSPATLHQPNESSPYIHCLAFLSAVNTRMLLFLEADNPRIGLVCVMMIGMAEVSTAEATVAVGQHVERGDELGMFHFGGSTHVLVFRKEAEIEFFDGSNKLGDMIEVRSAIGCVQPK</sequence>
<name>A0AAD6UFG5_9AGAR</name>
<protein>
    <submittedName>
        <fullName evidence="4">Phosphatidylserine decarboxylase</fullName>
    </submittedName>
</protein>
<dbReference type="PANTHER" id="PTHR10067">
    <property type="entry name" value="PHOSPHATIDYLSERINE DECARBOXYLASE"/>
    <property type="match status" value="1"/>
</dbReference>
<dbReference type="GO" id="GO:0006646">
    <property type="term" value="P:phosphatidylethanolamine biosynthetic process"/>
    <property type="evidence" value="ECO:0007669"/>
    <property type="project" value="TreeGrafter"/>
</dbReference>
<dbReference type="GO" id="GO:0005739">
    <property type="term" value="C:mitochondrion"/>
    <property type="evidence" value="ECO:0007669"/>
    <property type="project" value="TreeGrafter"/>
</dbReference>
<dbReference type="InterPro" id="IPR003817">
    <property type="entry name" value="PS_Dcarbxylase"/>
</dbReference>
<dbReference type="Pfam" id="PF02666">
    <property type="entry name" value="PS_Dcarbxylase"/>
    <property type="match status" value="1"/>
</dbReference>
<dbReference type="Proteomes" id="UP001222325">
    <property type="component" value="Unassembled WGS sequence"/>
</dbReference>
<dbReference type="PANTHER" id="PTHR10067:SF9">
    <property type="entry name" value="PHOSPHATIDYLSERINE DECARBOXYLASE FAMILY PROTEIN (AFU_ORTHOLOGUE AFUA_7G01730)"/>
    <property type="match status" value="1"/>
</dbReference>
<accession>A0AAD6UFG5</accession>
<evidence type="ECO:0000313" key="4">
    <source>
        <dbReference type="EMBL" id="KAJ7098609.1"/>
    </source>
</evidence>
<gene>
    <name evidence="4" type="ORF">B0H15DRAFT_771959</name>
</gene>